<dbReference type="InterPro" id="IPR002156">
    <property type="entry name" value="RNaseH_domain"/>
</dbReference>
<dbReference type="EMBL" id="WOCE01000002">
    <property type="protein sequence ID" value="KAE9619304.1"/>
    <property type="molecule type" value="Genomic_DNA"/>
</dbReference>
<dbReference type="GO" id="GO:0003676">
    <property type="term" value="F:nucleic acid binding"/>
    <property type="evidence" value="ECO:0007669"/>
    <property type="project" value="InterPro"/>
</dbReference>
<organism evidence="2 3">
    <name type="scientific">Lupinus albus</name>
    <name type="common">White lupine</name>
    <name type="synonym">Lupinus termis</name>
    <dbReference type="NCBI Taxonomy" id="3870"/>
    <lineage>
        <taxon>Eukaryota</taxon>
        <taxon>Viridiplantae</taxon>
        <taxon>Streptophyta</taxon>
        <taxon>Embryophyta</taxon>
        <taxon>Tracheophyta</taxon>
        <taxon>Spermatophyta</taxon>
        <taxon>Magnoliopsida</taxon>
        <taxon>eudicotyledons</taxon>
        <taxon>Gunneridae</taxon>
        <taxon>Pentapetalae</taxon>
        <taxon>rosids</taxon>
        <taxon>fabids</taxon>
        <taxon>Fabales</taxon>
        <taxon>Fabaceae</taxon>
        <taxon>Papilionoideae</taxon>
        <taxon>50 kb inversion clade</taxon>
        <taxon>genistoids sensu lato</taxon>
        <taxon>core genistoids</taxon>
        <taxon>Genisteae</taxon>
        <taxon>Lupinus</taxon>
    </lineage>
</organism>
<reference evidence="3" key="1">
    <citation type="journal article" date="2020" name="Nat. Commun.">
        <title>Genome sequence of the cluster root forming white lupin.</title>
        <authorList>
            <person name="Hufnagel B."/>
            <person name="Marques A."/>
            <person name="Soriano A."/>
            <person name="Marques L."/>
            <person name="Divol F."/>
            <person name="Doumas P."/>
            <person name="Sallet E."/>
            <person name="Mancinotti D."/>
            <person name="Carrere S."/>
            <person name="Marande W."/>
            <person name="Arribat S."/>
            <person name="Keller J."/>
            <person name="Huneau C."/>
            <person name="Blein T."/>
            <person name="Aime D."/>
            <person name="Laguerre M."/>
            <person name="Taylor J."/>
            <person name="Schubert V."/>
            <person name="Nelson M."/>
            <person name="Geu-Flores F."/>
            <person name="Crespi M."/>
            <person name="Gallardo-Guerrero K."/>
            <person name="Delaux P.-M."/>
            <person name="Salse J."/>
            <person name="Berges H."/>
            <person name="Guyot R."/>
            <person name="Gouzy J."/>
            <person name="Peret B."/>
        </authorList>
    </citation>
    <scope>NUCLEOTIDE SEQUENCE [LARGE SCALE GENOMIC DNA]</scope>
    <source>
        <strain evidence="3">cv. Amiga</strain>
    </source>
</reference>
<proteinExistence type="predicted"/>
<protein>
    <submittedName>
        <fullName evidence="2">Putative ribonuclease H-like domain-containing protein</fullName>
    </submittedName>
</protein>
<dbReference type="PANTHER" id="PTHR47723">
    <property type="entry name" value="OS05G0353850 PROTEIN"/>
    <property type="match status" value="1"/>
</dbReference>
<dbReference type="InterPro" id="IPR053151">
    <property type="entry name" value="RNase_H-like"/>
</dbReference>
<keyword evidence="3" id="KW-1185">Reference proteome</keyword>
<dbReference type="InterPro" id="IPR036397">
    <property type="entry name" value="RNaseH_sf"/>
</dbReference>
<comment type="caution">
    <text evidence="2">The sequence shown here is derived from an EMBL/GenBank/DDBJ whole genome shotgun (WGS) entry which is preliminary data.</text>
</comment>
<evidence type="ECO:0000259" key="1">
    <source>
        <dbReference type="Pfam" id="PF13456"/>
    </source>
</evidence>
<feature type="domain" description="RNase H type-1" evidence="1">
    <location>
        <begin position="21"/>
        <end position="99"/>
    </location>
</feature>
<dbReference type="AlphaFoldDB" id="A0A6A4R1R7"/>
<sequence length="112" mass="12398">MAPSIVEVTCQPPIVGWLKVNTDGTANGSPGQAGGGGICRDSNGVFITCFVSYLEIQDTLYVELYSTMKTIHLASKRGWWTLWLDCDLRLVVDILNDAAHAPWKLQNEWLIC</sequence>
<dbReference type="Pfam" id="PF13456">
    <property type="entry name" value="RVT_3"/>
    <property type="match status" value="1"/>
</dbReference>
<dbReference type="GO" id="GO:0004523">
    <property type="term" value="F:RNA-DNA hybrid ribonuclease activity"/>
    <property type="evidence" value="ECO:0007669"/>
    <property type="project" value="InterPro"/>
</dbReference>
<gene>
    <name evidence="2" type="ORF">Lalb_Chr02g0151681</name>
</gene>
<accession>A0A6A4R1R7</accession>
<dbReference type="SUPFAM" id="SSF53098">
    <property type="entry name" value="Ribonuclease H-like"/>
    <property type="match status" value="1"/>
</dbReference>
<evidence type="ECO:0000313" key="3">
    <source>
        <dbReference type="Proteomes" id="UP000447434"/>
    </source>
</evidence>
<dbReference type="OrthoDB" id="1938131at2759"/>
<evidence type="ECO:0000313" key="2">
    <source>
        <dbReference type="EMBL" id="KAE9619304.1"/>
    </source>
</evidence>
<dbReference type="Proteomes" id="UP000447434">
    <property type="component" value="Chromosome 2"/>
</dbReference>
<dbReference type="Gene3D" id="3.30.420.10">
    <property type="entry name" value="Ribonuclease H-like superfamily/Ribonuclease H"/>
    <property type="match status" value="1"/>
</dbReference>
<dbReference type="PANTHER" id="PTHR47723:SF19">
    <property type="entry name" value="POLYNUCLEOTIDYL TRANSFERASE, RIBONUCLEASE H-LIKE SUPERFAMILY PROTEIN"/>
    <property type="match status" value="1"/>
</dbReference>
<dbReference type="InterPro" id="IPR012337">
    <property type="entry name" value="RNaseH-like_sf"/>
</dbReference>
<name>A0A6A4R1R7_LUPAL</name>